<dbReference type="InterPro" id="IPR000845">
    <property type="entry name" value="Nucleoside_phosphorylase_d"/>
</dbReference>
<evidence type="ECO:0000256" key="1">
    <source>
        <dbReference type="ARBA" id="ARBA00011888"/>
    </source>
</evidence>
<dbReference type="STRING" id="1577474.GA0111570_10183"/>
<accession>A0A1G6GCX0</accession>
<protein>
    <recommendedName>
        <fullName evidence="2">Uridine phosphorylase</fullName>
        <ecNumber evidence="1">2.4.2.3</ecNumber>
    </recommendedName>
</protein>
<dbReference type="PANTHER" id="PTHR43691">
    <property type="entry name" value="URIDINE PHOSPHORYLASE"/>
    <property type="match status" value="1"/>
</dbReference>
<dbReference type="SUPFAM" id="SSF53167">
    <property type="entry name" value="Purine and uridine phosphorylases"/>
    <property type="match status" value="1"/>
</dbReference>
<evidence type="ECO:0000313" key="6">
    <source>
        <dbReference type="Proteomes" id="UP000199086"/>
    </source>
</evidence>
<evidence type="ECO:0000256" key="3">
    <source>
        <dbReference type="ARBA" id="ARBA00048447"/>
    </source>
</evidence>
<evidence type="ECO:0000256" key="2">
    <source>
        <dbReference type="ARBA" id="ARBA00021980"/>
    </source>
</evidence>
<dbReference type="AlphaFoldDB" id="A0A1G6GCX0"/>
<evidence type="ECO:0000313" key="5">
    <source>
        <dbReference type="EMBL" id="SDB79814.1"/>
    </source>
</evidence>
<dbReference type="EMBL" id="FMYF01000001">
    <property type="protein sequence ID" value="SDB79814.1"/>
    <property type="molecule type" value="Genomic_DNA"/>
</dbReference>
<keyword evidence="6" id="KW-1185">Reference proteome</keyword>
<dbReference type="EC" id="2.4.2.3" evidence="1"/>
<comment type="catalytic activity">
    <reaction evidence="3">
        <text>uridine + phosphate = alpha-D-ribose 1-phosphate + uracil</text>
        <dbReference type="Rhea" id="RHEA:24388"/>
        <dbReference type="ChEBI" id="CHEBI:16704"/>
        <dbReference type="ChEBI" id="CHEBI:17568"/>
        <dbReference type="ChEBI" id="CHEBI:43474"/>
        <dbReference type="ChEBI" id="CHEBI:57720"/>
        <dbReference type="EC" id="2.4.2.3"/>
    </reaction>
</comment>
<dbReference type="RefSeq" id="WP_092605258.1">
    <property type="nucleotide sequence ID" value="NZ_FMYF01000001.1"/>
</dbReference>
<dbReference type="GO" id="GO:0004731">
    <property type="term" value="F:purine-nucleoside phosphorylase activity"/>
    <property type="evidence" value="ECO:0007669"/>
    <property type="project" value="TreeGrafter"/>
</dbReference>
<sequence>MAGEPIDRGFGLDSTADIADDLDQEGILEPSAMYPPSVVPDTVVLAFLPETVRSVGQREGSRVCRHVSDMLEPRPLYERDHRGVRVGFCYPAIGAPHTVMIMEELIARGVQRFVAVGSAGVLVPDLVLGHPFVVTSALRDEGTSSQYAPPAPVIEADPLGVRACEEALDEAGVGFSAGRVWTTDAIYRETRGRVARRIAQGCALVDMEASALQAVARYRGVRIGQILFSADTLVGEAWDSRSWNHAADVHETLFWLAMSAAVRLTELDTDL</sequence>
<dbReference type="InterPro" id="IPR035994">
    <property type="entry name" value="Nucleoside_phosphorylase_sf"/>
</dbReference>
<organism evidence="5 6">
    <name type="scientific">Raineyella antarctica</name>
    <dbReference type="NCBI Taxonomy" id="1577474"/>
    <lineage>
        <taxon>Bacteria</taxon>
        <taxon>Bacillati</taxon>
        <taxon>Actinomycetota</taxon>
        <taxon>Actinomycetes</taxon>
        <taxon>Propionibacteriales</taxon>
        <taxon>Propionibacteriaceae</taxon>
        <taxon>Raineyella</taxon>
    </lineage>
</organism>
<feature type="domain" description="Nucleoside phosphorylase" evidence="4">
    <location>
        <begin position="77"/>
        <end position="249"/>
    </location>
</feature>
<gene>
    <name evidence="5" type="ORF">GA0111570_10183</name>
</gene>
<dbReference type="CDD" id="cd09007">
    <property type="entry name" value="NP-I_spr0068"/>
    <property type="match status" value="1"/>
</dbReference>
<name>A0A1G6GCX0_9ACTN</name>
<dbReference type="GO" id="GO:0004850">
    <property type="term" value="F:uridine phosphorylase activity"/>
    <property type="evidence" value="ECO:0007669"/>
    <property type="project" value="UniProtKB-EC"/>
</dbReference>
<reference evidence="5 6" key="1">
    <citation type="submission" date="2016-06" db="EMBL/GenBank/DDBJ databases">
        <authorList>
            <person name="Olsen C.W."/>
            <person name="Carey S."/>
            <person name="Hinshaw L."/>
            <person name="Karasin A.I."/>
        </authorList>
    </citation>
    <scope>NUCLEOTIDE SEQUENCE [LARGE SCALE GENOMIC DNA]</scope>
    <source>
        <strain evidence="5 6">LZ-22</strain>
    </source>
</reference>
<dbReference type="GO" id="GO:0005829">
    <property type="term" value="C:cytosol"/>
    <property type="evidence" value="ECO:0007669"/>
    <property type="project" value="TreeGrafter"/>
</dbReference>
<dbReference type="Proteomes" id="UP000199086">
    <property type="component" value="Unassembled WGS sequence"/>
</dbReference>
<proteinExistence type="predicted"/>
<dbReference type="OrthoDB" id="7945729at2"/>
<dbReference type="Pfam" id="PF01048">
    <property type="entry name" value="PNP_UDP_1"/>
    <property type="match status" value="1"/>
</dbReference>
<dbReference type="GO" id="GO:0006152">
    <property type="term" value="P:purine nucleoside catabolic process"/>
    <property type="evidence" value="ECO:0007669"/>
    <property type="project" value="TreeGrafter"/>
</dbReference>
<evidence type="ECO:0000259" key="4">
    <source>
        <dbReference type="Pfam" id="PF01048"/>
    </source>
</evidence>
<dbReference type="Gene3D" id="3.40.50.1580">
    <property type="entry name" value="Nucleoside phosphorylase domain"/>
    <property type="match status" value="1"/>
</dbReference>
<dbReference type="PANTHER" id="PTHR43691:SF11">
    <property type="entry name" value="FI09636P-RELATED"/>
    <property type="match status" value="1"/>
</dbReference>